<keyword evidence="9" id="KW-1185">Reference proteome</keyword>
<dbReference type="OrthoDB" id="5912413at2759"/>
<dbReference type="EMBL" id="UYRU01051146">
    <property type="protein sequence ID" value="VDN11292.1"/>
    <property type="molecule type" value="Genomic_DNA"/>
</dbReference>
<accession>A0A3P7NS40</accession>
<keyword evidence="6 7" id="KW-0472">Membrane</keyword>
<evidence type="ECO:0000256" key="1">
    <source>
        <dbReference type="ARBA" id="ARBA00004606"/>
    </source>
</evidence>
<sequence length="311" mass="35561">MSYRYATDSNFALDSIQDLLAEVGRLETSRSIWRYAKDQQKTQEERFPAARVCKLCLYFLVLYALLGGFSWGYFNWFMYFQISAEYPKLTGGQSLLQMHPGLSRVPNPNVFTSLIQLRPYEPLSDAQLIDQMLSFLYAYQKKRCAMMKDCVHGTGADVVNTRRPCAFDLNAAGPCNLANSYGFTSGSPCIALKMNRIYGWLPEPVEFATGVLVKCEGETEVDTLNMGTVRYYDMDHFFTGQRRPKTTNGSFHAAFFPYLNQGCYHQPLVFSEFSGMRRNTLIRVKCYLIAKNIPVSFERNEGSVRFEILVD</sequence>
<dbReference type="GO" id="GO:0001671">
    <property type="term" value="F:ATPase activator activity"/>
    <property type="evidence" value="ECO:0007669"/>
    <property type="project" value="TreeGrafter"/>
</dbReference>
<dbReference type="PANTHER" id="PTHR11523:SF28">
    <property type="entry name" value="NA_K-ATPASE BETA SUBUNIT ISOFORM 4-RELATED"/>
    <property type="match status" value="1"/>
</dbReference>
<dbReference type="Gene3D" id="2.60.40.1660">
    <property type="entry name" value="Na, k-atpase alpha subunit"/>
    <property type="match status" value="1"/>
</dbReference>
<evidence type="ECO:0000313" key="9">
    <source>
        <dbReference type="Proteomes" id="UP000281553"/>
    </source>
</evidence>
<proteinExistence type="inferred from homology"/>
<name>A0A3P7NS40_DIBLA</name>
<dbReference type="GO" id="GO:0030007">
    <property type="term" value="P:intracellular potassium ion homeostasis"/>
    <property type="evidence" value="ECO:0007669"/>
    <property type="project" value="TreeGrafter"/>
</dbReference>
<gene>
    <name evidence="8" type="ORF">DILT_LOCUS7123</name>
</gene>
<dbReference type="GO" id="GO:0006883">
    <property type="term" value="P:intracellular sodium ion homeostasis"/>
    <property type="evidence" value="ECO:0007669"/>
    <property type="project" value="TreeGrafter"/>
</dbReference>
<keyword evidence="4" id="KW-0735">Signal-anchor</keyword>
<protein>
    <recommendedName>
        <fullName evidence="10">Sodium/potassium-transporting ATPase subunit beta</fullName>
    </recommendedName>
</protein>
<dbReference type="Pfam" id="PF00287">
    <property type="entry name" value="Na_K-ATPase"/>
    <property type="match status" value="1"/>
</dbReference>
<comment type="similarity">
    <text evidence="2">Belongs to the X(+)/potassium ATPases subunit beta family.</text>
</comment>
<dbReference type="GO" id="GO:0036376">
    <property type="term" value="P:sodium ion export across plasma membrane"/>
    <property type="evidence" value="ECO:0007669"/>
    <property type="project" value="TreeGrafter"/>
</dbReference>
<feature type="transmembrane region" description="Helical" evidence="7">
    <location>
        <begin position="55"/>
        <end position="74"/>
    </location>
</feature>
<comment type="subcellular location">
    <subcellularLocation>
        <location evidence="1">Membrane</location>
        <topology evidence="1">Single-pass type II membrane protein</topology>
    </subcellularLocation>
</comment>
<keyword evidence="3 7" id="KW-0812">Transmembrane</keyword>
<dbReference type="Proteomes" id="UP000281553">
    <property type="component" value="Unassembled WGS sequence"/>
</dbReference>
<dbReference type="GO" id="GO:0005890">
    <property type="term" value="C:sodium:potassium-exchanging ATPase complex"/>
    <property type="evidence" value="ECO:0007669"/>
    <property type="project" value="InterPro"/>
</dbReference>
<keyword evidence="5 7" id="KW-1133">Transmembrane helix</keyword>
<dbReference type="InterPro" id="IPR000402">
    <property type="entry name" value="Na/K_ATPase_sub_beta"/>
</dbReference>
<evidence type="ECO:0000256" key="7">
    <source>
        <dbReference type="SAM" id="Phobius"/>
    </source>
</evidence>
<evidence type="ECO:0000256" key="6">
    <source>
        <dbReference type="ARBA" id="ARBA00023136"/>
    </source>
</evidence>
<organism evidence="8 9">
    <name type="scientific">Dibothriocephalus latus</name>
    <name type="common">Fish tapeworm</name>
    <name type="synonym">Diphyllobothrium latum</name>
    <dbReference type="NCBI Taxonomy" id="60516"/>
    <lineage>
        <taxon>Eukaryota</taxon>
        <taxon>Metazoa</taxon>
        <taxon>Spiralia</taxon>
        <taxon>Lophotrochozoa</taxon>
        <taxon>Platyhelminthes</taxon>
        <taxon>Cestoda</taxon>
        <taxon>Eucestoda</taxon>
        <taxon>Diphyllobothriidea</taxon>
        <taxon>Diphyllobothriidae</taxon>
        <taxon>Dibothriocephalus</taxon>
    </lineage>
</organism>
<evidence type="ECO:0000256" key="2">
    <source>
        <dbReference type="ARBA" id="ARBA00005876"/>
    </source>
</evidence>
<reference evidence="8 9" key="1">
    <citation type="submission" date="2018-11" db="EMBL/GenBank/DDBJ databases">
        <authorList>
            <consortium name="Pathogen Informatics"/>
        </authorList>
    </citation>
    <scope>NUCLEOTIDE SEQUENCE [LARGE SCALE GENOMIC DNA]</scope>
</reference>
<dbReference type="GO" id="GO:1990573">
    <property type="term" value="P:potassium ion import across plasma membrane"/>
    <property type="evidence" value="ECO:0007669"/>
    <property type="project" value="TreeGrafter"/>
</dbReference>
<dbReference type="InterPro" id="IPR038702">
    <property type="entry name" value="Na/K_ATPase_sub_beta_sf"/>
</dbReference>
<evidence type="ECO:0000313" key="8">
    <source>
        <dbReference type="EMBL" id="VDN11292.1"/>
    </source>
</evidence>
<evidence type="ECO:0000256" key="5">
    <source>
        <dbReference type="ARBA" id="ARBA00022989"/>
    </source>
</evidence>
<evidence type="ECO:0000256" key="3">
    <source>
        <dbReference type="ARBA" id="ARBA00022692"/>
    </source>
</evidence>
<dbReference type="AlphaFoldDB" id="A0A3P7NS40"/>
<evidence type="ECO:0008006" key="10">
    <source>
        <dbReference type="Google" id="ProtNLM"/>
    </source>
</evidence>
<evidence type="ECO:0000256" key="4">
    <source>
        <dbReference type="ARBA" id="ARBA00022968"/>
    </source>
</evidence>
<dbReference type="PANTHER" id="PTHR11523">
    <property type="entry name" value="SODIUM/POTASSIUM-DEPENDENT ATPASE BETA SUBUNIT"/>
    <property type="match status" value="1"/>
</dbReference>